<keyword evidence="4" id="KW-1185">Reference proteome</keyword>
<sequence length="286" mass="30411">MTAPVPGIGRGRLAAVLGLALDGRLSAGRSAAPTVLEHPWDAWWTAVRSSGLARPAAGTAGACPQCAERATAAASAAVPEHPGHGERACDCHRVWAQAMRAPVADTQLPVPGQRLTLAMLKPGAPVRAIRSRLRSVLREVHVTTRQLTAADCDRLYPDAYGASFVAERTDYLTSGNVQVVVMAGGPAAVQAGAVLKRTVRADLGAGMLVNHLHMPDNPAEALADIAQLAGWHVLEEVYRRWESSDQQGVAARMAGYRAYLGPGHRTAGMVGPRRRHLQDEPAEHRH</sequence>
<reference evidence="3 4" key="1">
    <citation type="submission" date="2024-09" db="EMBL/GenBank/DDBJ databases">
        <authorList>
            <person name="Lee S.D."/>
        </authorList>
    </citation>
    <scope>NUCLEOTIDE SEQUENCE [LARGE SCALE GENOMIC DNA]</scope>
    <source>
        <strain evidence="3 4">N8-3</strain>
    </source>
</reference>
<feature type="compositionally biased region" description="Basic and acidic residues" evidence="2">
    <location>
        <begin position="277"/>
        <end position="286"/>
    </location>
</feature>
<dbReference type="Gene3D" id="3.30.70.141">
    <property type="entry name" value="Nucleoside diphosphate kinase-like domain"/>
    <property type="match status" value="1"/>
</dbReference>
<comment type="similarity">
    <text evidence="1">Belongs to the NDK family.</text>
</comment>
<evidence type="ECO:0000256" key="1">
    <source>
        <dbReference type="PROSITE-ProRule" id="PRU00706"/>
    </source>
</evidence>
<dbReference type="EMBL" id="JBHFAB010000004">
    <property type="protein sequence ID" value="MFC1416252.1"/>
    <property type="molecule type" value="Genomic_DNA"/>
</dbReference>
<dbReference type="SUPFAM" id="SSF54919">
    <property type="entry name" value="Nucleoside diphosphate kinase, NDK"/>
    <property type="match status" value="1"/>
</dbReference>
<dbReference type="InterPro" id="IPR036850">
    <property type="entry name" value="NDK-like_dom_sf"/>
</dbReference>
<evidence type="ECO:0008006" key="5">
    <source>
        <dbReference type="Google" id="ProtNLM"/>
    </source>
</evidence>
<dbReference type="Proteomes" id="UP001592531">
    <property type="component" value="Unassembled WGS sequence"/>
</dbReference>
<evidence type="ECO:0000256" key="2">
    <source>
        <dbReference type="SAM" id="MobiDB-lite"/>
    </source>
</evidence>
<comment type="caution">
    <text evidence="3">The sequence shown here is derived from an EMBL/GenBank/DDBJ whole genome shotgun (WGS) entry which is preliminary data.</text>
</comment>
<dbReference type="PROSITE" id="PS51374">
    <property type="entry name" value="NDPK_LIKE"/>
    <property type="match status" value="1"/>
</dbReference>
<organism evidence="3 4">
    <name type="scientific">Streptacidiphilus cavernicola</name>
    <dbReference type="NCBI Taxonomy" id="3342716"/>
    <lineage>
        <taxon>Bacteria</taxon>
        <taxon>Bacillati</taxon>
        <taxon>Actinomycetota</taxon>
        <taxon>Actinomycetes</taxon>
        <taxon>Kitasatosporales</taxon>
        <taxon>Streptomycetaceae</taxon>
        <taxon>Streptacidiphilus</taxon>
    </lineage>
</organism>
<accession>A0ABV6VRC1</accession>
<gene>
    <name evidence="3" type="ORF">ACEZDE_06300</name>
</gene>
<feature type="region of interest" description="Disordered" evidence="2">
    <location>
        <begin position="265"/>
        <end position="286"/>
    </location>
</feature>
<proteinExistence type="inferred from homology"/>
<comment type="caution">
    <text evidence="1">Lacks conserved residue(s) required for the propagation of feature annotation.</text>
</comment>
<name>A0ABV6VRC1_9ACTN</name>
<evidence type="ECO:0000313" key="4">
    <source>
        <dbReference type="Proteomes" id="UP001592531"/>
    </source>
</evidence>
<dbReference type="RefSeq" id="WP_380533358.1">
    <property type="nucleotide sequence ID" value="NZ_JBHFAB010000004.1"/>
</dbReference>
<evidence type="ECO:0000313" key="3">
    <source>
        <dbReference type="EMBL" id="MFC1416252.1"/>
    </source>
</evidence>
<protein>
    <recommendedName>
        <fullName evidence="5">Nucleoside diphosphate kinase-like domain-containing protein</fullName>
    </recommendedName>
</protein>